<evidence type="ECO:0000256" key="1">
    <source>
        <dbReference type="ARBA" id="ARBA00004123"/>
    </source>
</evidence>
<keyword evidence="4" id="KW-0597">Phosphoprotein</keyword>
<keyword evidence="7" id="KW-0498">Mitosis</keyword>
<evidence type="ECO:0000256" key="3">
    <source>
        <dbReference type="ARBA" id="ARBA00022490"/>
    </source>
</evidence>
<dbReference type="CDD" id="cd23767">
    <property type="entry name" value="IQCD"/>
    <property type="match status" value="2"/>
</dbReference>
<dbReference type="SMART" id="SM00015">
    <property type="entry name" value="IQ"/>
    <property type="match status" value="13"/>
</dbReference>
<dbReference type="CDD" id="cd21223">
    <property type="entry name" value="CH_ASPM_rpt1"/>
    <property type="match status" value="1"/>
</dbReference>
<dbReference type="InterPro" id="IPR051185">
    <property type="entry name" value="ASPM"/>
</dbReference>
<dbReference type="GeneID" id="107226196"/>
<dbReference type="RefSeq" id="XP_046587964.1">
    <property type="nucleotide sequence ID" value="XM_046732008.1"/>
</dbReference>
<dbReference type="PANTHER" id="PTHR22706:SF1">
    <property type="entry name" value="ASSEMBLY FACTOR FOR SPINDLE MICROTUBULES"/>
    <property type="match status" value="1"/>
</dbReference>
<dbReference type="InterPro" id="IPR036872">
    <property type="entry name" value="CH_dom_sf"/>
</dbReference>
<evidence type="ECO:0000256" key="9">
    <source>
        <dbReference type="ARBA" id="ARBA00023054"/>
    </source>
</evidence>
<dbReference type="InterPro" id="IPR001715">
    <property type="entry name" value="CH_dom"/>
</dbReference>
<dbReference type="Gene3D" id="1.10.418.10">
    <property type="entry name" value="Calponin-like domain"/>
    <property type="match status" value="1"/>
</dbReference>
<dbReference type="Pfam" id="PF00307">
    <property type="entry name" value="CH"/>
    <property type="match status" value="1"/>
</dbReference>
<dbReference type="Gene3D" id="1.20.5.190">
    <property type="match status" value="4"/>
</dbReference>
<feature type="compositionally biased region" description="Polar residues" evidence="12">
    <location>
        <begin position="261"/>
        <end position="275"/>
    </location>
</feature>
<protein>
    <submittedName>
        <fullName evidence="15">Protein abnormal spindle isoform X2</fullName>
    </submittedName>
</protein>
<accession>A0ABM3FIX5</accession>
<dbReference type="PROSITE" id="PS50096">
    <property type="entry name" value="IQ"/>
    <property type="match status" value="4"/>
</dbReference>
<evidence type="ECO:0000256" key="10">
    <source>
        <dbReference type="ARBA" id="ARBA00023242"/>
    </source>
</evidence>
<name>A0ABM3FIX5_NEOLC</name>
<dbReference type="SMART" id="SM00033">
    <property type="entry name" value="CH"/>
    <property type="match status" value="1"/>
</dbReference>
<dbReference type="SUPFAM" id="SSF48371">
    <property type="entry name" value="ARM repeat"/>
    <property type="match status" value="1"/>
</dbReference>
<keyword evidence="10" id="KW-0539">Nucleus</keyword>
<dbReference type="Pfam" id="PF15780">
    <property type="entry name" value="ASH"/>
    <property type="match status" value="1"/>
</dbReference>
<dbReference type="SUPFAM" id="SSF47576">
    <property type="entry name" value="Calponin-homology domain, CH-domain"/>
    <property type="match status" value="1"/>
</dbReference>
<evidence type="ECO:0000313" key="15">
    <source>
        <dbReference type="RefSeq" id="XP_046587964.1"/>
    </source>
</evidence>
<dbReference type="PROSITE" id="PS50021">
    <property type="entry name" value="CH"/>
    <property type="match status" value="1"/>
</dbReference>
<evidence type="ECO:0000256" key="5">
    <source>
        <dbReference type="ARBA" id="ARBA00022618"/>
    </source>
</evidence>
<dbReference type="InterPro" id="IPR000048">
    <property type="entry name" value="IQ_motif_EF-hand-BS"/>
</dbReference>
<evidence type="ECO:0000256" key="2">
    <source>
        <dbReference type="ARBA" id="ARBA00004496"/>
    </source>
</evidence>
<dbReference type="InterPro" id="IPR031549">
    <property type="entry name" value="ASH"/>
</dbReference>
<feature type="region of interest" description="Disordered" evidence="12">
    <location>
        <begin position="293"/>
        <end position="318"/>
    </location>
</feature>
<keyword evidence="3" id="KW-0963">Cytoplasm</keyword>
<feature type="compositionally biased region" description="Polar residues" evidence="12">
    <location>
        <begin position="309"/>
        <end position="318"/>
    </location>
</feature>
<evidence type="ECO:0000256" key="7">
    <source>
        <dbReference type="ARBA" id="ARBA00022776"/>
    </source>
</evidence>
<keyword evidence="9" id="KW-0175">Coiled coil</keyword>
<dbReference type="InterPro" id="IPR016024">
    <property type="entry name" value="ARM-type_fold"/>
</dbReference>
<evidence type="ECO:0000256" key="12">
    <source>
        <dbReference type="SAM" id="MobiDB-lite"/>
    </source>
</evidence>
<evidence type="ECO:0000256" key="11">
    <source>
        <dbReference type="ARBA" id="ARBA00023306"/>
    </source>
</evidence>
<keyword evidence="6" id="KW-0677">Repeat</keyword>
<evidence type="ECO:0000259" key="13">
    <source>
        <dbReference type="PROSITE" id="PS50021"/>
    </source>
</evidence>
<comment type="subcellular location">
    <subcellularLocation>
        <location evidence="2">Cytoplasm</location>
    </subcellularLocation>
    <subcellularLocation>
        <location evidence="1">Nucleus</location>
    </subcellularLocation>
</comment>
<evidence type="ECO:0000256" key="4">
    <source>
        <dbReference type="ARBA" id="ARBA00022553"/>
    </source>
</evidence>
<dbReference type="Pfam" id="PF00612">
    <property type="entry name" value="IQ"/>
    <property type="match status" value="7"/>
</dbReference>
<sequence length="1945" mass="226174">MYFEVNITPKEKGAVMHTEPDTKINLLLAPFQPQTRIHIETALNTTAHSYLSLRNPSNRLLNIHVTKKPPSERSVVLSLSKLRVEAGQDVELIISWTAREHGTFRDIIQLTDSRRIKYDIALTTSTTCSKKHGVVEKHTENKQHILDHRKKILTQNAHPTKKSELKKVFNMSENVSNNINSPCNRHKSSGISRYQGKENISTYPVTDWQTPKKSSAGILGHRQDYSLNVSTAKPRDFSMLIESDVFALTPHPWFKNDTNKSENTALENSESSPNSEMHELRRQTYVTAPLFKHSTHMNEDDRDGFEDSLSPQEARSNPNSDFSLLLNDINFTSNTPLTKTAENFQFITAANNKNDTFEIAKGLDIEESLHVPLDKFPEQSASSLLVPTRLSRTFATLSPVMPVVEPGMSKYATSSSPIWSNEKQDFSSNLRAKWESFNLSTTQSDIGAVQEVLGADLWAKPVNQYSVLIAKSGPTSLESIREESLNLTSTTNKTYVKSSNDYLTPNISTTGANCRFDFSPPTNNLVKKTSPIRKIPSRKSSKISKEKSIQEIQHLKKKVAMNTSLKCSGKVSIPGVRITKLSLAGVSRKRINSGLNRVFEPELSMKLHDPDDFFTTLCNPDPFAATTTEDPFLAVTLYYDDKWVKNQELEFKKWLNMLLTPPEHLTSNVDTPLVDVAKIWQTCRSKEDVSLAETKEALSARYHTNQRLNTLRRAACTLLCSNEVVSVLSKVTVCVEKGILVIRQDRDLHKDIGLQKLILELLLCYNPLWLRISLEAIYGETIPLNSNNDIIRLSKFLLTRFFADPHIVKTHSHPTVLNLRLPTFFTVMNKFMLKKFLFIIYFLDYAKTHKLIGHDPCLFHKQSAYKESKKILLRFSQELLSGVGDVTRVLKPYGYILVHKQTELDEYSYAVDNLSHDLRDGVRLCRIMELITGKRNLTAVCRVPAISRLQKVYNVDVALKALTSSGYNICGNITAKCIADGHREKTLSLLWQIIYKFQAPHFNKAAVIIQKWWRATLWWVRIKNFLLKRKHNAAWVIQRAWRSYLAKRQLKYLREKRVLILSLQNKAATVIQLKWIATVQMWKQKKQFKQMKLSAVKLQKFWRNYRATNLFVVAFKQKQTACRIIQQHWRATQLMRLQVSTYLILKDAVTKIQRWWKIKLIEKTAYNHYQAIKKATLLVQRKWRSNRLMKIEREKYKKKVISIKTIQGWWIRELAYRKDRRNFLLMKGAVLLIEKWWLQCSVKGKLQALLKKEMNAVITLQQRWRAIQLCRLQRNAFVSLKKSVVTVQRRWRAIRTAKSVQQSYILKRKAAIVIQSYWRNWRVGFQVRYYFLSLKAATVSLQSRFRANKAASQTADNFNKLKQSTVIIQRKWRATLLKRQIRQEFLYKRNAAIMIQKRYRMVVAQRKYQAKKQSVIKIQFWWKACIATKQAKSYYNLLKSTTILLQHKYKARKLGGPVRKNFLTLKINVTFIQQKWRAKKLMEPHRENFMKKRQAVNKIQLWWRACLIANDAKLSYELLKSKTVYIQRQYRAHKLAKQWAAVKIQSWWRTCLTAKQAKMHYDLLKSTTVLVQHKYRALKIGSSIRKQFKILRYSVVYIQQKWRANKLMRLHRHDFVAKRQAVVKIQGWWRAVTARRICQESYKTQRIAAIQLQRWYRSTMYIRLVKEKYKKILQSTKIIQAWWRDILRKRQIVRQREITSAVKIQAIWRGHKLRQSQSQEMVKLRERSKKARMEAQPSATLGYRLNVAIDVVQGYENLGKLTQGLTALDTITYLMPGGCKALCDANLIPMLYNLLHRSNRSRPWMDICLRASSILVSIAKYERTKSYAWQEDHIETIIRLLSATIERETNVFLTLATLLWLLADTPERVKAIAESPLIVRSFSAMHNTVSKKKSRLSLGPKLPHLSCVLPNSKPDWGLKHGRPRLFTSVHHAVLILCKKFKLKLT</sequence>
<evidence type="ECO:0000256" key="6">
    <source>
        <dbReference type="ARBA" id="ARBA00022737"/>
    </source>
</evidence>
<keyword evidence="8" id="KW-0112">Calmodulin-binding</keyword>
<organism evidence="14 15">
    <name type="scientific">Neodiprion lecontei</name>
    <name type="common">Redheaded pine sawfly</name>
    <dbReference type="NCBI Taxonomy" id="441921"/>
    <lineage>
        <taxon>Eukaryota</taxon>
        <taxon>Metazoa</taxon>
        <taxon>Ecdysozoa</taxon>
        <taxon>Arthropoda</taxon>
        <taxon>Hexapoda</taxon>
        <taxon>Insecta</taxon>
        <taxon>Pterygota</taxon>
        <taxon>Neoptera</taxon>
        <taxon>Endopterygota</taxon>
        <taxon>Hymenoptera</taxon>
        <taxon>Tenthredinoidea</taxon>
        <taxon>Diprionidae</taxon>
        <taxon>Diprioninae</taxon>
        <taxon>Neodiprion</taxon>
    </lineage>
</organism>
<reference evidence="15" key="1">
    <citation type="submission" date="2025-08" db="UniProtKB">
        <authorList>
            <consortium name="RefSeq"/>
        </authorList>
    </citation>
    <scope>IDENTIFICATION</scope>
    <source>
        <tissue evidence="15">Thorax and Abdomen</tissue>
    </source>
</reference>
<gene>
    <name evidence="15" type="primary">LOC107226196</name>
</gene>
<keyword evidence="14" id="KW-1185">Reference proteome</keyword>
<proteinExistence type="predicted"/>
<feature type="domain" description="Calponin-homology (CH)" evidence="13">
    <location>
        <begin position="866"/>
        <end position="998"/>
    </location>
</feature>
<keyword evidence="5" id="KW-0132">Cell division</keyword>
<evidence type="ECO:0000256" key="8">
    <source>
        <dbReference type="ARBA" id="ARBA00022860"/>
    </source>
</evidence>
<dbReference type="Proteomes" id="UP000829291">
    <property type="component" value="Chromosome 2"/>
</dbReference>
<feature type="region of interest" description="Disordered" evidence="12">
    <location>
        <begin position="252"/>
        <end position="279"/>
    </location>
</feature>
<evidence type="ECO:0000313" key="14">
    <source>
        <dbReference type="Proteomes" id="UP000829291"/>
    </source>
</evidence>
<keyword evidence="11" id="KW-0131">Cell cycle</keyword>
<dbReference type="PANTHER" id="PTHR22706">
    <property type="entry name" value="ASSEMBLY FACTOR FOR SPINDLE MICROTUBULES"/>
    <property type="match status" value="1"/>
</dbReference>